<name>A0A5J4YVE7_PORPP</name>
<gene>
    <name evidence="1" type="ORF">FVE85_1400</name>
</gene>
<sequence>MDVFGIFGDCFLRLDSASDFWPKRYQAIPSRPSKHEAFSLANMSRPIWHRIEHKGRQCIRTRNVQLLPWRPREDSGDVWHRWQSHFQKFVTDFVGSLIPLCRTTGSEEPDRRGLAVQLTTAVTCLQQTTMNCACWIIASGGGPRFGDGGIWHARACSSLNLPHPVQTYRTCTSRAINLPTCAFHAGPLREGKSVSAQTVVHAHDEDDQDLGNARESNAKKPFPDTDEILRQIAETNMDIGEQQVISQYEQLAMGVDPELMNEFASLVDPEVHVTVLTKTSEQVEQVLEHLSLMKVRIPPDSASRECLVLVRCADPYFGETKGETPPLHMMLVPSRGASEWLRLSLEKLPAPLREVVKYVPAEYVETHAECESALGSAELVVSHVITADWTRASKVGAMDSVLLNHYRKCTGEGSMQGFSVWKAATQPSVFKVLEFFASHEQFKLYMADSDTVLGEKILRFRAAVNRVRQTHQVLPFQRN</sequence>
<dbReference type="Proteomes" id="UP000324585">
    <property type="component" value="Unassembled WGS sequence"/>
</dbReference>
<accession>A0A5J4YVE7</accession>
<organism evidence="1 2">
    <name type="scientific">Porphyridium purpureum</name>
    <name type="common">Red alga</name>
    <name type="synonym">Porphyridium cruentum</name>
    <dbReference type="NCBI Taxonomy" id="35688"/>
    <lineage>
        <taxon>Eukaryota</taxon>
        <taxon>Rhodophyta</taxon>
        <taxon>Bangiophyceae</taxon>
        <taxon>Porphyridiales</taxon>
        <taxon>Porphyridiaceae</taxon>
        <taxon>Porphyridium</taxon>
    </lineage>
</organism>
<evidence type="ECO:0000313" key="1">
    <source>
        <dbReference type="EMBL" id="KAA8495245.1"/>
    </source>
</evidence>
<dbReference type="AlphaFoldDB" id="A0A5J4YVE7"/>
<dbReference type="EMBL" id="VRMN01000003">
    <property type="protein sequence ID" value="KAA8495245.1"/>
    <property type="molecule type" value="Genomic_DNA"/>
</dbReference>
<proteinExistence type="predicted"/>
<keyword evidence="2" id="KW-1185">Reference proteome</keyword>
<reference evidence="2" key="1">
    <citation type="journal article" date="2019" name="Nat. Commun.">
        <title>Expansion of phycobilisome linker gene families in mesophilic red algae.</title>
        <authorList>
            <person name="Lee J."/>
            <person name="Kim D."/>
            <person name="Bhattacharya D."/>
            <person name="Yoon H.S."/>
        </authorList>
    </citation>
    <scope>NUCLEOTIDE SEQUENCE [LARGE SCALE GENOMIC DNA]</scope>
    <source>
        <strain evidence="2">CCMP 1328</strain>
    </source>
</reference>
<protein>
    <submittedName>
        <fullName evidence="1">Uncharacterized protein</fullName>
    </submittedName>
</protein>
<comment type="caution">
    <text evidence="1">The sequence shown here is derived from an EMBL/GenBank/DDBJ whole genome shotgun (WGS) entry which is preliminary data.</text>
</comment>
<evidence type="ECO:0000313" key="2">
    <source>
        <dbReference type="Proteomes" id="UP000324585"/>
    </source>
</evidence>